<evidence type="ECO:0000256" key="1">
    <source>
        <dbReference type="ARBA" id="ARBA00022723"/>
    </source>
</evidence>
<dbReference type="Proteomes" id="UP000550729">
    <property type="component" value="Unassembled WGS sequence"/>
</dbReference>
<proteinExistence type="predicted"/>
<sequence length="232" mass="26380">MRGDDAVASRRLFLIWQNPDTRKFVRVGVLSELVDGRYVYEYTDGAHGDGFHPLVQFPDLDRVYVSRGLPAFFVNRLMNNRRPSYPDYLNAIGVDSPDLETPMELLARTGGPRFTDTFHLVDDFTSNDDGLIVTRFLASGIRHIAGSDDALKRVHPGDRLELRAERENPVNRRALLVCAVSDEALGYVPDWLLEDLTALRARSESFEIYAERVSPDEHPHMRLLCRVEAEAH</sequence>
<evidence type="ECO:0000256" key="2">
    <source>
        <dbReference type="ARBA" id="ARBA00022801"/>
    </source>
</evidence>
<keyword evidence="1" id="KW-0479">Metal-binding</keyword>
<evidence type="ECO:0000313" key="4">
    <source>
        <dbReference type="EMBL" id="NMO02953.1"/>
    </source>
</evidence>
<dbReference type="InterPro" id="IPR014905">
    <property type="entry name" value="HIRAN"/>
</dbReference>
<accession>A0A848L2X3</accession>
<dbReference type="EMBL" id="JABBNB010000018">
    <property type="protein sequence ID" value="NMO02953.1"/>
    <property type="molecule type" value="Genomic_DNA"/>
</dbReference>
<evidence type="ECO:0000313" key="5">
    <source>
        <dbReference type="Proteomes" id="UP000550729"/>
    </source>
</evidence>
<dbReference type="Gene3D" id="3.30.70.2330">
    <property type="match status" value="1"/>
</dbReference>
<organism evidence="4 5">
    <name type="scientific">Gordonia asplenii</name>
    <dbReference type="NCBI Taxonomy" id="2725283"/>
    <lineage>
        <taxon>Bacteria</taxon>
        <taxon>Bacillati</taxon>
        <taxon>Actinomycetota</taxon>
        <taxon>Actinomycetes</taxon>
        <taxon>Mycobacteriales</taxon>
        <taxon>Gordoniaceae</taxon>
        <taxon>Gordonia</taxon>
    </lineage>
</organism>
<dbReference type="GO" id="GO:0003676">
    <property type="term" value="F:nucleic acid binding"/>
    <property type="evidence" value="ECO:0007669"/>
    <property type="project" value="InterPro"/>
</dbReference>
<reference evidence="4 5" key="1">
    <citation type="submission" date="2020-04" db="EMBL/GenBank/DDBJ databases">
        <title>Gordonia sp. nov. TBRC 11910.</title>
        <authorList>
            <person name="Suriyachadkun C."/>
        </authorList>
    </citation>
    <scope>NUCLEOTIDE SEQUENCE [LARGE SCALE GENOMIC DNA]</scope>
    <source>
        <strain evidence="4 5">TBRC 11910</strain>
    </source>
</reference>
<protein>
    <recommendedName>
        <fullName evidence="3">HIRAN domain-containing protein</fullName>
    </recommendedName>
</protein>
<comment type="caution">
    <text evidence="4">The sequence shown here is derived from an EMBL/GenBank/DDBJ whole genome shotgun (WGS) entry which is preliminary data.</text>
</comment>
<gene>
    <name evidence="4" type="ORF">HH308_17210</name>
</gene>
<keyword evidence="2" id="KW-0378">Hydrolase</keyword>
<evidence type="ECO:0000259" key="3">
    <source>
        <dbReference type="Pfam" id="PF08797"/>
    </source>
</evidence>
<dbReference type="AlphaFoldDB" id="A0A848L2X3"/>
<dbReference type="GO" id="GO:0008270">
    <property type="term" value="F:zinc ion binding"/>
    <property type="evidence" value="ECO:0007669"/>
    <property type="project" value="InterPro"/>
</dbReference>
<feature type="domain" description="HIRAN" evidence="3">
    <location>
        <begin position="140"/>
        <end position="230"/>
    </location>
</feature>
<name>A0A848L2X3_9ACTN</name>
<dbReference type="GO" id="GO:0016818">
    <property type="term" value="F:hydrolase activity, acting on acid anhydrides, in phosphorus-containing anhydrides"/>
    <property type="evidence" value="ECO:0007669"/>
    <property type="project" value="InterPro"/>
</dbReference>
<dbReference type="RefSeq" id="WP_170195462.1">
    <property type="nucleotide sequence ID" value="NZ_JABBNB010000018.1"/>
</dbReference>
<keyword evidence="5" id="KW-1185">Reference proteome</keyword>
<dbReference type="Pfam" id="PF08797">
    <property type="entry name" value="HIRAN"/>
    <property type="match status" value="1"/>
</dbReference>